<dbReference type="Pfam" id="PF18477">
    <property type="entry name" value="PIN_9"/>
    <property type="match status" value="1"/>
</dbReference>
<dbReference type="EMBL" id="JOKN01000001">
    <property type="protein sequence ID" value="KEQ57403.1"/>
    <property type="molecule type" value="Genomic_DNA"/>
</dbReference>
<organism evidence="2 3">
    <name type="scientific">Marine Group I thaumarchaeote SCGC AAA799-N04</name>
    <dbReference type="NCBI Taxonomy" id="1502293"/>
    <lineage>
        <taxon>Archaea</taxon>
        <taxon>Nitrososphaerota</taxon>
        <taxon>Marine Group I</taxon>
    </lineage>
</organism>
<feature type="domain" description="VapC9 PIN-like" evidence="1">
    <location>
        <begin position="4"/>
        <end position="112"/>
    </location>
</feature>
<comment type="caution">
    <text evidence="2">The sequence shown here is derived from an EMBL/GenBank/DDBJ whole genome shotgun (WGS) entry which is preliminary data.</text>
</comment>
<evidence type="ECO:0000259" key="1">
    <source>
        <dbReference type="Pfam" id="PF18477"/>
    </source>
</evidence>
<keyword evidence="3" id="KW-1185">Reference proteome</keyword>
<name>A0A081RQD0_9ARCH</name>
<dbReference type="SUPFAM" id="SSF88723">
    <property type="entry name" value="PIN domain-like"/>
    <property type="match status" value="1"/>
</dbReference>
<sequence length="122" mass="13793">MVEVICDTSFLINLATRRIKNIDNLDVEIGAISFVVPEVVKTELLKLQMVPEKKHDIEKTLDFIEKFKTIPLSGSFADKELLEYTRSNKSIIGTMDKELKKQVKYAGGSVLSFSNDKIILES</sequence>
<evidence type="ECO:0000313" key="3">
    <source>
        <dbReference type="Proteomes" id="UP000028059"/>
    </source>
</evidence>
<dbReference type="InterPro" id="IPR029060">
    <property type="entry name" value="PIN-like_dom_sf"/>
</dbReference>
<gene>
    <name evidence="2" type="primary">vapC4</name>
    <name evidence="2" type="ORF">AAA799N04_00085</name>
</gene>
<proteinExistence type="predicted"/>
<dbReference type="PATRIC" id="fig|1502293.3.peg.81"/>
<protein>
    <submittedName>
        <fullName evidence="2">Putative ribonuclease VapC4 protein</fullName>
    </submittedName>
</protein>
<dbReference type="AlphaFoldDB" id="A0A081RQD0"/>
<dbReference type="Proteomes" id="UP000028059">
    <property type="component" value="Unassembled WGS sequence"/>
</dbReference>
<dbReference type="Gene3D" id="3.40.50.1010">
    <property type="entry name" value="5'-nuclease"/>
    <property type="match status" value="1"/>
</dbReference>
<reference evidence="2 3" key="1">
    <citation type="submission" date="2014-06" db="EMBL/GenBank/DDBJ databases">
        <authorList>
            <person name="Ngugi D.K."/>
            <person name="Blom J."/>
            <person name="Alam I."/>
            <person name="Rashid M."/>
            <person name="Ba Alawi W."/>
            <person name="Zhang G."/>
            <person name="Hikmawan T."/>
            <person name="Guan Y."/>
            <person name="Antunes A."/>
            <person name="Siam R."/>
            <person name="ElDorry H."/>
            <person name="Bajic V."/>
            <person name="Stingl U."/>
        </authorList>
    </citation>
    <scope>NUCLEOTIDE SEQUENCE [LARGE SCALE GENOMIC DNA]</scope>
    <source>
        <strain evidence="2">SCGC AAA799-N04</strain>
    </source>
</reference>
<accession>A0A081RQD0</accession>
<dbReference type="InterPro" id="IPR041120">
    <property type="entry name" value="PIN_9"/>
</dbReference>
<evidence type="ECO:0000313" key="2">
    <source>
        <dbReference type="EMBL" id="KEQ57403.1"/>
    </source>
</evidence>